<evidence type="ECO:0000256" key="7">
    <source>
        <dbReference type="ARBA" id="ARBA00023014"/>
    </source>
</evidence>
<dbReference type="InterPro" id="IPR034466">
    <property type="entry name" value="Methyltransferase_Class_B"/>
</dbReference>
<dbReference type="SFLD" id="SFLDS00029">
    <property type="entry name" value="Radical_SAM"/>
    <property type="match status" value="1"/>
</dbReference>
<reference evidence="10 11" key="1">
    <citation type="submission" date="2014-07" db="EMBL/GenBank/DDBJ databases">
        <title>Expanding our view of genomic diversity in Candidatus Accumulibacter clades.</title>
        <authorList>
            <person name="Skennerton C.T."/>
            <person name="Barr J.J."/>
            <person name="Slater F.R."/>
            <person name="Bond P.L."/>
            <person name="Tyson G.W."/>
        </authorList>
    </citation>
    <scope>NUCLEOTIDE SEQUENCE [LARGE SCALE GENOMIC DNA]</scope>
    <source>
        <strain evidence="11">SK-01</strain>
    </source>
</reference>
<evidence type="ECO:0000256" key="3">
    <source>
        <dbReference type="ARBA" id="ARBA00022679"/>
    </source>
</evidence>
<proteinExistence type="predicted"/>
<dbReference type="InterPro" id="IPR007197">
    <property type="entry name" value="rSAM"/>
</dbReference>
<evidence type="ECO:0000259" key="9">
    <source>
        <dbReference type="PROSITE" id="PS51918"/>
    </source>
</evidence>
<evidence type="ECO:0000256" key="2">
    <source>
        <dbReference type="ARBA" id="ARBA00022603"/>
    </source>
</evidence>
<gene>
    <name evidence="10" type="ORF">CAPSK01_000335</name>
</gene>
<keyword evidence="3" id="KW-0808">Transferase</keyword>
<sequence>MKIALISPKGPLYRHRGGIFKKSLRYQPLTLTTLAALVPPELGAELSLYDEGIVELPNEIAADLIGMTVITGTAPRAYELAAHFRARGKTVVLGGPHVTLLPNEAAEHADSICVGYAEDSWPQLLRDFAAGSLKPAYYQSPDFTLDRPQMPFARRDLFDSRNFLTQAVFEATRSCAHDCEFCVAPAAWGRKQYQKPIDWVIRDIQQFGQKKILFVDLNLISDKEYARELFTRLIPLNIEWFGLSTVLLGHDRKFMELVARSGCKGLLLGLETVTPESLRDARKRFNASVDFRSVIDDLHQLGIAIQGCFVFGLDHDTPDVFQTTVEFAIETGIDLPRYAVLTPFPGTPLHARFEREGRILTRDWTLYDAQHVVFQPRNMSVRELAEGHERAWKQTYRWSAIGRRLWRAGNLRPLALTANTGYRFYAHNLHRFYNCDWPIDVIDRPRVAPDAAAAARVVCG</sequence>
<evidence type="ECO:0000256" key="5">
    <source>
        <dbReference type="ARBA" id="ARBA00022723"/>
    </source>
</evidence>
<feature type="domain" description="Radical SAM core" evidence="9">
    <location>
        <begin position="161"/>
        <end position="377"/>
    </location>
</feature>
<accession>A0A084Y5E5</accession>
<organism evidence="10 11">
    <name type="scientific">Candidatus Accumulibacter vicinus</name>
    <dbReference type="NCBI Taxonomy" id="2954382"/>
    <lineage>
        <taxon>Bacteria</taxon>
        <taxon>Pseudomonadati</taxon>
        <taxon>Pseudomonadota</taxon>
        <taxon>Betaproteobacteria</taxon>
        <taxon>Candidatus Accumulibacter</taxon>
    </lineage>
</organism>
<comment type="caution">
    <text evidence="10">The sequence shown here is derived from an EMBL/GenBank/DDBJ whole genome shotgun (WGS) entry which is preliminary data.</text>
</comment>
<dbReference type="PANTHER" id="PTHR43409:SF7">
    <property type="entry name" value="BLL1977 PROTEIN"/>
    <property type="match status" value="1"/>
</dbReference>
<comment type="cofactor">
    <cofactor evidence="1">
        <name>[4Fe-4S] cluster</name>
        <dbReference type="ChEBI" id="CHEBI:49883"/>
    </cofactor>
</comment>
<dbReference type="EMBL" id="JDSS02000006">
    <property type="protein sequence ID" value="KFB69939.1"/>
    <property type="molecule type" value="Genomic_DNA"/>
</dbReference>
<dbReference type="SFLD" id="SFLDG01123">
    <property type="entry name" value="methyltransferase_(Class_B)"/>
    <property type="match status" value="1"/>
</dbReference>
<dbReference type="STRING" id="1457154.CAPSK01_000335"/>
<dbReference type="PANTHER" id="PTHR43409">
    <property type="entry name" value="ANAEROBIC MAGNESIUM-PROTOPORPHYRIN IX MONOMETHYL ESTER CYCLASE-RELATED"/>
    <property type="match status" value="1"/>
</dbReference>
<keyword evidence="2" id="KW-0489">Methyltransferase</keyword>
<evidence type="ECO:0000256" key="1">
    <source>
        <dbReference type="ARBA" id="ARBA00001966"/>
    </source>
</evidence>
<dbReference type="GO" id="GO:0051539">
    <property type="term" value="F:4 iron, 4 sulfur cluster binding"/>
    <property type="evidence" value="ECO:0007669"/>
    <property type="project" value="UniProtKB-KW"/>
</dbReference>
<dbReference type="Pfam" id="PF04055">
    <property type="entry name" value="Radical_SAM"/>
    <property type="match status" value="1"/>
</dbReference>
<protein>
    <submittedName>
        <fullName evidence="10">Hopanoid biosynthesis associated radical SAM protein HpnJ</fullName>
    </submittedName>
</protein>
<evidence type="ECO:0000313" key="10">
    <source>
        <dbReference type="EMBL" id="KFB69939.1"/>
    </source>
</evidence>
<dbReference type="Proteomes" id="UP000019812">
    <property type="component" value="Unassembled WGS sequence"/>
</dbReference>
<dbReference type="GO" id="GO:0003824">
    <property type="term" value="F:catalytic activity"/>
    <property type="evidence" value="ECO:0007669"/>
    <property type="project" value="InterPro"/>
</dbReference>
<dbReference type="InterPro" id="IPR006638">
    <property type="entry name" value="Elp3/MiaA/NifB-like_rSAM"/>
</dbReference>
<name>A0A084Y5E5_9PROT</name>
<dbReference type="GO" id="GO:0046872">
    <property type="term" value="F:metal ion binding"/>
    <property type="evidence" value="ECO:0007669"/>
    <property type="project" value="UniProtKB-KW"/>
</dbReference>
<dbReference type="InterPro" id="IPR006158">
    <property type="entry name" value="Cobalamin-bd"/>
</dbReference>
<evidence type="ECO:0000313" key="11">
    <source>
        <dbReference type="Proteomes" id="UP000019812"/>
    </source>
</evidence>
<dbReference type="SFLD" id="SFLDG01082">
    <property type="entry name" value="B12-binding_domain_containing"/>
    <property type="match status" value="1"/>
</dbReference>
<dbReference type="GO" id="GO:0005829">
    <property type="term" value="C:cytosol"/>
    <property type="evidence" value="ECO:0007669"/>
    <property type="project" value="TreeGrafter"/>
</dbReference>
<dbReference type="PROSITE" id="PS51332">
    <property type="entry name" value="B12_BINDING"/>
    <property type="match status" value="1"/>
</dbReference>
<dbReference type="SMART" id="SM00729">
    <property type="entry name" value="Elp3"/>
    <property type="match status" value="1"/>
</dbReference>
<dbReference type="PROSITE" id="PS51918">
    <property type="entry name" value="RADICAL_SAM"/>
    <property type="match status" value="1"/>
</dbReference>
<keyword evidence="7" id="KW-0411">Iron-sulfur</keyword>
<dbReference type="InterPro" id="IPR025274">
    <property type="entry name" value="DUF4070"/>
</dbReference>
<dbReference type="InterPro" id="IPR023404">
    <property type="entry name" value="rSAM_horseshoe"/>
</dbReference>
<dbReference type="SUPFAM" id="SSF102114">
    <property type="entry name" value="Radical SAM enzymes"/>
    <property type="match status" value="1"/>
</dbReference>
<dbReference type="AlphaFoldDB" id="A0A084Y5E5"/>
<keyword evidence="5" id="KW-0479">Metal-binding</keyword>
<keyword evidence="4" id="KW-0949">S-adenosyl-L-methionine</keyword>
<dbReference type="InterPro" id="IPR058240">
    <property type="entry name" value="rSAM_sf"/>
</dbReference>
<evidence type="ECO:0000259" key="8">
    <source>
        <dbReference type="PROSITE" id="PS51332"/>
    </source>
</evidence>
<dbReference type="InterPro" id="IPR051198">
    <property type="entry name" value="BchE-like"/>
</dbReference>
<dbReference type="Gene3D" id="3.40.50.280">
    <property type="entry name" value="Cobalamin-binding domain"/>
    <property type="match status" value="1"/>
</dbReference>
<dbReference type="Pfam" id="PF02310">
    <property type="entry name" value="B12-binding"/>
    <property type="match status" value="1"/>
</dbReference>
<evidence type="ECO:0000256" key="4">
    <source>
        <dbReference type="ARBA" id="ARBA00022691"/>
    </source>
</evidence>
<keyword evidence="6" id="KW-0408">Iron</keyword>
<dbReference type="Pfam" id="PF13282">
    <property type="entry name" value="DUF4070"/>
    <property type="match status" value="1"/>
</dbReference>
<feature type="domain" description="B12-binding" evidence="8">
    <location>
        <begin position="42"/>
        <end position="135"/>
    </location>
</feature>
<evidence type="ECO:0000256" key="6">
    <source>
        <dbReference type="ARBA" id="ARBA00023004"/>
    </source>
</evidence>
<dbReference type="GO" id="GO:0031419">
    <property type="term" value="F:cobalamin binding"/>
    <property type="evidence" value="ECO:0007669"/>
    <property type="project" value="InterPro"/>
</dbReference>
<dbReference type="Gene3D" id="3.80.30.20">
    <property type="entry name" value="tm_1862 like domain"/>
    <property type="match status" value="1"/>
</dbReference>
<dbReference type="RefSeq" id="WP_273702851.1">
    <property type="nucleotide sequence ID" value="NZ_JDSS02000006.1"/>
</dbReference>